<dbReference type="Pfam" id="PF03050">
    <property type="entry name" value="DDE_Tnp_IS66"/>
    <property type="match status" value="1"/>
</dbReference>
<dbReference type="Proteomes" id="UP000809337">
    <property type="component" value="Unassembled WGS sequence"/>
</dbReference>
<gene>
    <name evidence="3" type="ORF">JQX14_24725</name>
</gene>
<reference evidence="3" key="1">
    <citation type="submission" date="2021-01" db="EMBL/GenBank/DDBJ databases">
        <title>Diatom-associated Roseobacters Show Island Model of Population Structure.</title>
        <authorList>
            <person name="Qu L."/>
            <person name="Feng X."/>
            <person name="Chen Y."/>
            <person name="Li L."/>
            <person name="Wang X."/>
            <person name="Hu Z."/>
            <person name="Wang H."/>
            <person name="Luo H."/>
        </authorList>
    </citation>
    <scope>NUCLEOTIDE SEQUENCE</scope>
    <source>
        <strain evidence="3">SM26-45</strain>
    </source>
</reference>
<dbReference type="InterPro" id="IPR004291">
    <property type="entry name" value="Transposase_IS66_central"/>
</dbReference>
<dbReference type="EMBL" id="JAFBWN010000061">
    <property type="protein sequence ID" value="MBM2357742.1"/>
    <property type="molecule type" value="Genomic_DNA"/>
</dbReference>
<dbReference type="AlphaFoldDB" id="A0A9Q2P776"/>
<evidence type="ECO:0000313" key="4">
    <source>
        <dbReference type="Proteomes" id="UP000809337"/>
    </source>
</evidence>
<evidence type="ECO:0000259" key="2">
    <source>
        <dbReference type="Pfam" id="PF13817"/>
    </source>
</evidence>
<accession>A0A9Q2P776</accession>
<protein>
    <submittedName>
        <fullName evidence="3">Transposase</fullName>
    </submittedName>
</protein>
<dbReference type="Pfam" id="PF13817">
    <property type="entry name" value="DDE_Tnp_IS66_C"/>
    <property type="match status" value="1"/>
</dbReference>
<dbReference type="InterPro" id="IPR052344">
    <property type="entry name" value="Transposase-related"/>
</dbReference>
<sequence length="154" mass="17357">MYKIEASVRGRSPEERLAARQAQSAPLVNDFRLWLTHQRNCISAKSRLSEKLGYIHRHWDGLQLFLTDGRVEMDTNPVENTIRPITLNRKNALFAGQDEGGRIWARMASLIECCKLNAVASYAYLRETLTAIAGGHPASSIDDLMPWAFQKPSS</sequence>
<feature type="domain" description="Transposase IS66 central" evidence="1">
    <location>
        <begin position="1"/>
        <end position="102"/>
    </location>
</feature>
<evidence type="ECO:0000313" key="3">
    <source>
        <dbReference type="EMBL" id="MBM2357742.1"/>
    </source>
</evidence>
<evidence type="ECO:0000259" key="1">
    <source>
        <dbReference type="Pfam" id="PF03050"/>
    </source>
</evidence>
<proteinExistence type="predicted"/>
<dbReference type="PANTHER" id="PTHR33678">
    <property type="entry name" value="BLL1576 PROTEIN"/>
    <property type="match status" value="1"/>
</dbReference>
<dbReference type="InterPro" id="IPR039552">
    <property type="entry name" value="IS66_C"/>
</dbReference>
<organism evidence="3 4">
    <name type="scientific">Pseudosulfitobacter pseudonitzschiae</name>
    <dbReference type="NCBI Taxonomy" id="1402135"/>
    <lineage>
        <taxon>Bacteria</taxon>
        <taxon>Pseudomonadati</taxon>
        <taxon>Pseudomonadota</taxon>
        <taxon>Alphaproteobacteria</taxon>
        <taxon>Rhodobacterales</taxon>
        <taxon>Roseobacteraceae</taxon>
        <taxon>Pseudosulfitobacter</taxon>
    </lineage>
</organism>
<name>A0A9Q2P776_9RHOB</name>
<dbReference type="PANTHER" id="PTHR33678:SF1">
    <property type="entry name" value="BLL1576 PROTEIN"/>
    <property type="match status" value="1"/>
</dbReference>
<feature type="domain" description="Transposase IS66 C-terminal" evidence="2">
    <location>
        <begin position="109"/>
        <end position="147"/>
    </location>
</feature>
<comment type="caution">
    <text evidence="3">The sequence shown here is derived from an EMBL/GenBank/DDBJ whole genome shotgun (WGS) entry which is preliminary data.</text>
</comment>